<reference evidence="1" key="1">
    <citation type="journal article" date="2014" name="Front. Microbiol.">
        <title>High frequency of phylogenetically diverse reductive dehalogenase-homologous genes in deep subseafloor sedimentary metagenomes.</title>
        <authorList>
            <person name="Kawai M."/>
            <person name="Futagami T."/>
            <person name="Toyoda A."/>
            <person name="Takaki Y."/>
            <person name="Nishi S."/>
            <person name="Hori S."/>
            <person name="Arai W."/>
            <person name="Tsubouchi T."/>
            <person name="Morono Y."/>
            <person name="Uchiyama I."/>
            <person name="Ito T."/>
            <person name="Fujiyama A."/>
            <person name="Inagaki F."/>
            <person name="Takami H."/>
        </authorList>
    </citation>
    <scope>NUCLEOTIDE SEQUENCE</scope>
    <source>
        <strain evidence="1">Expedition CK06-06</strain>
    </source>
</reference>
<organism evidence="1">
    <name type="scientific">marine sediment metagenome</name>
    <dbReference type="NCBI Taxonomy" id="412755"/>
    <lineage>
        <taxon>unclassified sequences</taxon>
        <taxon>metagenomes</taxon>
        <taxon>ecological metagenomes</taxon>
    </lineage>
</organism>
<sequence length="37" mass="4291">MAAGVNFAIEKRKNNKVAVCFERLEDLKSWTHGRDKQ</sequence>
<comment type="caution">
    <text evidence="1">The sequence shown here is derived from an EMBL/GenBank/DDBJ whole genome shotgun (WGS) entry which is preliminary data.</text>
</comment>
<feature type="non-terminal residue" evidence="1">
    <location>
        <position position="37"/>
    </location>
</feature>
<dbReference type="AlphaFoldDB" id="X0ZTA9"/>
<gene>
    <name evidence="1" type="ORF">S01H4_05915</name>
</gene>
<accession>X0ZTA9</accession>
<protein>
    <submittedName>
        <fullName evidence="1">Uncharacterized protein</fullName>
    </submittedName>
</protein>
<evidence type="ECO:0000313" key="1">
    <source>
        <dbReference type="EMBL" id="GAG73055.1"/>
    </source>
</evidence>
<dbReference type="EMBL" id="BART01001763">
    <property type="protein sequence ID" value="GAG73055.1"/>
    <property type="molecule type" value="Genomic_DNA"/>
</dbReference>
<proteinExistence type="predicted"/>
<name>X0ZTA9_9ZZZZ</name>